<dbReference type="InParanoid" id="A0A1Y2E8D8"/>
<evidence type="ECO:0000313" key="2">
    <source>
        <dbReference type="EMBL" id="ORY67125.1"/>
    </source>
</evidence>
<keyword evidence="3" id="KW-1185">Reference proteome</keyword>
<dbReference type="Gene3D" id="3.20.20.80">
    <property type="entry name" value="Glycosidases"/>
    <property type="match status" value="1"/>
</dbReference>
<feature type="signal peptide" evidence="1">
    <location>
        <begin position="1"/>
        <end position="28"/>
    </location>
</feature>
<dbReference type="PANTHER" id="PTHR31263">
    <property type="entry name" value="CELLULASE FAMILY PROTEIN (AFU_ORTHOLOGUE AFUA_5G14560)"/>
    <property type="match status" value="1"/>
</dbReference>
<dbReference type="SUPFAM" id="SSF51445">
    <property type="entry name" value="(Trans)glycosidases"/>
    <property type="match status" value="1"/>
</dbReference>
<feature type="chain" id="PRO_5012847430" evidence="1">
    <location>
        <begin position="29"/>
        <end position="425"/>
    </location>
</feature>
<reference evidence="2 3" key="1">
    <citation type="submission" date="2016-07" db="EMBL/GenBank/DDBJ databases">
        <title>Pervasive Adenine N6-methylation of Active Genes in Fungi.</title>
        <authorList>
            <consortium name="DOE Joint Genome Institute"/>
            <person name="Mondo S.J."/>
            <person name="Dannebaum R.O."/>
            <person name="Kuo R.C."/>
            <person name="Labutti K."/>
            <person name="Haridas S."/>
            <person name="Kuo A."/>
            <person name="Salamov A."/>
            <person name="Ahrendt S.R."/>
            <person name="Lipzen A."/>
            <person name="Sullivan W."/>
            <person name="Andreopoulos W.B."/>
            <person name="Clum A."/>
            <person name="Lindquist E."/>
            <person name="Daum C."/>
            <person name="Ramamoorthy G.K."/>
            <person name="Gryganskyi A."/>
            <person name="Culley D."/>
            <person name="Magnuson J.K."/>
            <person name="James T.Y."/>
            <person name="O'Malley M.A."/>
            <person name="Stajich J.E."/>
            <person name="Spatafora J.W."/>
            <person name="Visel A."/>
            <person name="Grigoriev I.V."/>
        </authorList>
    </citation>
    <scope>NUCLEOTIDE SEQUENCE [LARGE SCALE GENOMIC DNA]</scope>
    <source>
        <strain evidence="2 3">CBS 129021</strain>
    </source>
</reference>
<dbReference type="PANTHER" id="PTHR31263:SF0">
    <property type="entry name" value="CELLULASE FAMILY PROTEIN (AFU_ORTHOLOGUE AFUA_5G14560)"/>
    <property type="match status" value="1"/>
</dbReference>
<gene>
    <name evidence="2" type="ORF">BCR38DRAFT_337851</name>
</gene>
<protein>
    <submittedName>
        <fullName evidence="2">Glycoside hydrolase family 5 protein</fullName>
    </submittedName>
</protein>
<dbReference type="AlphaFoldDB" id="A0A1Y2E8D8"/>
<keyword evidence="2" id="KW-0378">Hydrolase</keyword>
<name>A0A1Y2E8D8_9PEZI</name>
<keyword evidence="1" id="KW-0732">Signal</keyword>
<dbReference type="OrthoDB" id="442731at2759"/>
<dbReference type="RefSeq" id="XP_040717749.1">
    <property type="nucleotide sequence ID" value="XM_040855565.1"/>
</dbReference>
<evidence type="ECO:0000256" key="1">
    <source>
        <dbReference type="SAM" id="SignalP"/>
    </source>
</evidence>
<dbReference type="GeneID" id="63771777"/>
<accession>A0A1Y2E8D8</accession>
<sequence>MARRSLGASLLSLLAVGNSLFFQTSVAASWPYGPLVTEGRDIKNTEGEDVVYAGVNWPGAADVMIPEGLQYQSVEYIVSQIKSLGMNSIRLTYAIEMIDQIYENDGEDVPIQTAFIEALGETNGTKVYNQVLAANPSFGANITRLEVFDAVAAECAAQEILINLDNHMSLGAWCCNTEDGNSWFGDTYFSVANWTRGLGYMAEHGKSWPALVSMSLRNELREPDNNATLAAASYNWQDWYKYIKQGAGAVNAANSDVLILLSGLSFDTFVTPVVRGTALTPSTSTFQLSDFAGYEDKLVLELHTYASTTNCTSLEISLYNSGFQAMHPEDPQTVNVFPIALTEFGFIQDATQWKDNVYATCVASYLAQEKASWMQWVIAGSYYIRTGVQDSEETWGLLTHDWSTWRSPEYVEGGLVPLINKTASP</sequence>
<evidence type="ECO:0000313" key="3">
    <source>
        <dbReference type="Proteomes" id="UP000193689"/>
    </source>
</evidence>
<dbReference type="InterPro" id="IPR017853">
    <property type="entry name" value="GH"/>
</dbReference>
<proteinExistence type="predicted"/>
<organism evidence="2 3">
    <name type="scientific">Pseudomassariella vexata</name>
    <dbReference type="NCBI Taxonomy" id="1141098"/>
    <lineage>
        <taxon>Eukaryota</taxon>
        <taxon>Fungi</taxon>
        <taxon>Dikarya</taxon>
        <taxon>Ascomycota</taxon>
        <taxon>Pezizomycotina</taxon>
        <taxon>Sordariomycetes</taxon>
        <taxon>Xylariomycetidae</taxon>
        <taxon>Amphisphaeriales</taxon>
        <taxon>Pseudomassariaceae</taxon>
        <taxon>Pseudomassariella</taxon>
    </lineage>
</organism>
<dbReference type="Proteomes" id="UP000193689">
    <property type="component" value="Unassembled WGS sequence"/>
</dbReference>
<dbReference type="GO" id="GO:0016787">
    <property type="term" value="F:hydrolase activity"/>
    <property type="evidence" value="ECO:0007669"/>
    <property type="project" value="UniProtKB-KW"/>
</dbReference>
<dbReference type="STRING" id="1141098.A0A1Y2E8D8"/>
<comment type="caution">
    <text evidence="2">The sequence shown here is derived from an EMBL/GenBank/DDBJ whole genome shotgun (WGS) entry which is preliminary data.</text>
</comment>
<dbReference type="EMBL" id="MCFJ01000004">
    <property type="protein sequence ID" value="ORY67125.1"/>
    <property type="molecule type" value="Genomic_DNA"/>
</dbReference>